<feature type="transmembrane region" description="Helical" evidence="7">
    <location>
        <begin position="290"/>
        <end position="309"/>
    </location>
</feature>
<dbReference type="InterPro" id="IPR020846">
    <property type="entry name" value="MFS_dom"/>
</dbReference>
<evidence type="ECO:0000256" key="4">
    <source>
        <dbReference type="ARBA" id="ARBA00022692"/>
    </source>
</evidence>
<name>A0ABV5A9P8_9BACL</name>
<feature type="transmembrane region" description="Helical" evidence="7">
    <location>
        <begin position="158"/>
        <end position="176"/>
    </location>
</feature>
<dbReference type="InterPro" id="IPR011701">
    <property type="entry name" value="MFS"/>
</dbReference>
<dbReference type="Gene3D" id="1.20.1250.20">
    <property type="entry name" value="MFS general substrate transporter like domains"/>
    <property type="match status" value="1"/>
</dbReference>
<evidence type="ECO:0000256" key="2">
    <source>
        <dbReference type="ARBA" id="ARBA00022448"/>
    </source>
</evidence>
<comment type="caution">
    <text evidence="9">The sequence shown here is derived from an EMBL/GenBank/DDBJ whole genome shotgun (WGS) entry which is preliminary data.</text>
</comment>
<feature type="transmembrane region" description="Helical" evidence="7">
    <location>
        <begin position="45"/>
        <end position="66"/>
    </location>
</feature>
<feature type="transmembrane region" description="Helical" evidence="7">
    <location>
        <begin position="197"/>
        <end position="224"/>
    </location>
</feature>
<feature type="transmembrane region" description="Helical" evidence="7">
    <location>
        <begin position="230"/>
        <end position="253"/>
    </location>
</feature>
<keyword evidence="6 7" id="KW-0472">Membrane</keyword>
<dbReference type="PANTHER" id="PTHR43124">
    <property type="entry name" value="PURINE EFFLUX PUMP PBUE"/>
    <property type="match status" value="1"/>
</dbReference>
<reference evidence="9 10" key="1">
    <citation type="journal article" date="2024" name="Int. J. Mol. Sci.">
        <title>Exploration of Alicyclobacillus spp. Genome in Search of Antibiotic Resistance.</title>
        <authorList>
            <person name="Bucka-Kolendo J."/>
            <person name="Kiousi D.E."/>
            <person name="Dekowska A."/>
            <person name="Mikolajczuk-Szczyrba A."/>
            <person name="Karadedos D.M."/>
            <person name="Michael P."/>
            <person name="Galanis A."/>
            <person name="Sokolowska B."/>
        </authorList>
    </citation>
    <scope>NUCLEOTIDE SEQUENCE [LARGE SCALE GENOMIC DNA]</scope>
    <source>
        <strain evidence="9 10">KKP 3000</strain>
    </source>
</reference>
<feature type="transmembrane region" description="Helical" evidence="7">
    <location>
        <begin position="329"/>
        <end position="350"/>
    </location>
</feature>
<dbReference type="RefSeq" id="WP_275475825.1">
    <property type="nucleotide sequence ID" value="NZ_CP162940.1"/>
</dbReference>
<evidence type="ECO:0000256" key="5">
    <source>
        <dbReference type="ARBA" id="ARBA00022989"/>
    </source>
</evidence>
<dbReference type="InterPro" id="IPR050189">
    <property type="entry name" value="MFS_Efflux_Transporters"/>
</dbReference>
<feature type="transmembrane region" description="Helical" evidence="7">
    <location>
        <begin position="7"/>
        <end position="25"/>
    </location>
</feature>
<protein>
    <submittedName>
        <fullName evidence="9">MFS transporter</fullName>
    </submittedName>
</protein>
<feature type="transmembrane region" description="Helical" evidence="7">
    <location>
        <begin position="73"/>
        <end position="91"/>
    </location>
</feature>
<feature type="transmembrane region" description="Helical" evidence="7">
    <location>
        <begin position="356"/>
        <end position="375"/>
    </location>
</feature>
<evidence type="ECO:0000256" key="1">
    <source>
        <dbReference type="ARBA" id="ARBA00004651"/>
    </source>
</evidence>
<accession>A0ABV5A9P8</accession>
<evidence type="ECO:0000256" key="3">
    <source>
        <dbReference type="ARBA" id="ARBA00022475"/>
    </source>
</evidence>
<dbReference type="Pfam" id="PF07690">
    <property type="entry name" value="MFS_1"/>
    <property type="match status" value="1"/>
</dbReference>
<dbReference type="SUPFAM" id="SSF103473">
    <property type="entry name" value="MFS general substrate transporter"/>
    <property type="match status" value="1"/>
</dbReference>
<keyword evidence="10" id="KW-1185">Reference proteome</keyword>
<comment type="subcellular location">
    <subcellularLocation>
        <location evidence="1">Cell membrane</location>
        <topology evidence="1">Multi-pass membrane protein</topology>
    </subcellularLocation>
</comment>
<evidence type="ECO:0000256" key="7">
    <source>
        <dbReference type="SAM" id="Phobius"/>
    </source>
</evidence>
<keyword evidence="5 7" id="KW-1133">Transmembrane helix</keyword>
<proteinExistence type="predicted"/>
<feature type="transmembrane region" description="Helical" evidence="7">
    <location>
        <begin position="131"/>
        <end position="152"/>
    </location>
</feature>
<evidence type="ECO:0000259" key="8">
    <source>
        <dbReference type="PROSITE" id="PS50850"/>
    </source>
</evidence>
<keyword evidence="2" id="KW-0813">Transport</keyword>
<dbReference type="InterPro" id="IPR036259">
    <property type="entry name" value="MFS_trans_sf"/>
</dbReference>
<evidence type="ECO:0000256" key="6">
    <source>
        <dbReference type="ARBA" id="ARBA00023136"/>
    </source>
</evidence>
<feature type="domain" description="Major facilitator superfamily (MFS) profile" evidence="8">
    <location>
        <begin position="7"/>
        <end position="380"/>
    </location>
</feature>
<organism evidence="9 10">
    <name type="scientific">Alicyclobacillus fastidiosus</name>
    <dbReference type="NCBI Taxonomy" id="392011"/>
    <lineage>
        <taxon>Bacteria</taxon>
        <taxon>Bacillati</taxon>
        <taxon>Bacillota</taxon>
        <taxon>Bacilli</taxon>
        <taxon>Bacillales</taxon>
        <taxon>Alicyclobacillaceae</taxon>
        <taxon>Alicyclobacillus</taxon>
    </lineage>
</organism>
<evidence type="ECO:0000313" key="9">
    <source>
        <dbReference type="EMBL" id="MFB5189005.1"/>
    </source>
</evidence>
<dbReference type="PROSITE" id="PS50850">
    <property type="entry name" value="MFS"/>
    <property type="match status" value="1"/>
</dbReference>
<dbReference type="PANTHER" id="PTHR43124:SF3">
    <property type="entry name" value="CHLORAMPHENICOL EFFLUX PUMP RV0191"/>
    <property type="match status" value="1"/>
</dbReference>
<gene>
    <name evidence="9" type="ORF">KKP3000_001444</name>
</gene>
<feature type="transmembrane region" description="Helical" evidence="7">
    <location>
        <begin position="97"/>
        <end position="119"/>
    </location>
</feature>
<feature type="transmembrane region" description="Helical" evidence="7">
    <location>
        <begin position="265"/>
        <end position="284"/>
    </location>
</feature>
<keyword evidence="3" id="KW-1003">Cell membrane</keyword>
<evidence type="ECO:0000313" key="10">
    <source>
        <dbReference type="Proteomes" id="UP001579974"/>
    </source>
</evidence>
<sequence length="385" mass="41281">MSSSKSVLIPYVLFAFVLGFAWFMLAPMVPTIMTELHASLSSTLLFISFYGYAMVIGAIQAGIWTAHKGPRPVLALAIILSVVGLFLRVFAHTYVFFFISQAIAALAYPFLIAPIGSVLRMSNVRSLKMSTGFTIGMLFLGMGFSAIIASHFTMTAGLWVGFILNFIVGIWLLLALRSIPRPDVATFFRIRMTYSNWWIIGLVVSSTSVMIGGVTTSALGHLHITDAASLGGLLSGLTFLGSAVGAGVFGAVAEGRTNAKPLIRTLAILTLFSVLVVTLLMTGHLGHSKAMFDIMFFLAGVFGNGWYTLTLEEAARRAIDDGSAGLNTAGYSVASNLGVAIIPVLLGPLVISQPSLWITIILILFVIAVILSFVTRVQIRVTDKM</sequence>
<dbReference type="Proteomes" id="UP001579974">
    <property type="component" value="Unassembled WGS sequence"/>
</dbReference>
<dbReference type="EMBL" id="JBDXSU010000001">
    <property type="protein sequence ID" value="MFB5189005.1"/>
    <property type="molecule type" value="Genomic_DNA"/>
</dbReference>
<keyword evidence="4 7" id="KW-0812">Transmembrane</keyword>